<organism evidence="2 3">
    <name type="scientific">Adiantum capillus-veneris</name>
    <name type="common">Maidenhair fern</name>
    <dbReference type="NCBI Taxonomy" id="13818"/>
    <lineage>
        <taxon>Eukaryota</taxon>
        <taxon>Viridiplantae</taxon>
        <taxon>Streptophyta</taxon>
        <taxon>Embryophyta</taxon>
        <taxon>Tracheophyta</taxon>
        <taxon>Polypodiopsida</taxon>
        <taxon>Polypodiidae</taxon>
        <taxon>Polypodiales</taxon>
        <taxon>Pteridineae</taxon>
        <taxon>Pteridaceae</taxon>
        <taxon>Vittarioideae</taxon>
        <taxon>Adiantum</taxon>
    </lineage>
</organism>
<evidence type="ECO:0000313" key="3">
    <source>
        <dbReference type="Proteomes" id="UP000886520"/>
    </source>
</evidence>
<dbReference type="AlphaFoldDB" id="A0A9D4Z523"/>
<protein>
    <submittedName>
        <fullName evidence="2">Uncharacterized protein</fullName>
    </submittedName>
</protein>
<evidence type="ECO:0000313" key="2">
    <source>
        <dbReference type="EMBL" id="KAI5062723.1"/>
    </source>
</evidence>
<evidence type="ECO:0000256" key="1">
    <source>
        <dbReference type="SAM" id="MobiDB-lite"/>
    </source>
</evidence>
<keyword evidence="3" id="KW-1185">Reference proteome</keyword>
<accession>A0A9D4Z523</accession>
<sequence length="115" mass="12111">MAHPVIWPPLQALLFSSSAAHSSRWSSGGPSQALPLSSLSTMPPPHCSAALLTPPFLPRQLGESHATSGSSFNQAALQCLPLQSSLGEPKHWWPLSPSLGGPRPRPSGDPVFLLC</sequence>
<gene>
    <name evidence="2" type="ORF">GOP47_0023262</name>
</gene>
<reference evidence="2" key="1">
    <citation type="submission" date="2021-01" db="EMBL/GenBank/DDBJ databases">
        <title>Adiantum capillus-veneris genome.</title>
        <authorList>
            <person name="Fang Y."/>
            <person name="Liao Q."/>
        </authorList>
    </citation>
    <scope>NUCLEOTIDE SEQUENCE</scope>
    <source>
        <strain evidence="2">H3</strain>
        <tissue evidence="2">Leaf</tissue>
    </source>
</reference>
<dbReference type="EMBL" id="JABFUD020000022">
    <property type="protein sequence ID" value="KAI5062723.1"/>
    <property type="molecule type" value="Genomic_DNA"/>
</dbReference>
<dbReference type="Proteomes" id="UP000886520">
    <property type="component" value="Chromosome 22"/>
</dbReference>
<comment type="caution">
    <text evidence="2">The sequence shown here is derived from an EMBL/GenBank/DDBJ whole genome shotgun (WGS) entry which is preliminary data.</text>
</comment>
<name>A0A9D4Z523_ADICA</name>
<proteinExistence type="predicted"/>
<feature type="region of interest" description="Disordered" evidence="1">
    <location>
        <begin position="21"/>
        <end position="40"/>
    </location>
</feature>